<dbReference type="Proteomes" id="UP001066276">
    <property type="component" value="Chromosome 5"/>
</dbReference>
<proteinExistence type="predicted"/>
<feature type="compositionally biased region" description="Basic residues" evidence="1">
    <location>
        <begin position="105"/>
        <end position="116"/>
    </location>
</feature>
<evidence type="ECO:0000313" key="2">
    <source>
        <dbReference type="EMBL" id="KAJ1158368.1"/>
    </source>
</evidence>
<evidence type="ECO:0000313" key="3">
    <source>
        <dbReference type="Proteomes" id="UP001066276"/>
    </source>
</evidence>
<dbReference type="EMBL" id="JANPWB010000009">
    <property type="protein sequence ID" value="KAJ1158368.1"/>
    <property type="molecule type" value="Genomic_DNA"/>
</dbReference>
<organism evidence="2 3">
    <name type="scientific">Pleurodeles waltl</name>
    <name type="common">Iberian ribbed newt</name>
    <dbReference type="NCBI Taxonomy" id="8319"/>
    <lineage>
        <taxon>Eukaryota</taxon>
        <taxon>Metazoa</taxon>
        <taxon>Chordata</taxon>
        <taxon>Craniata</taxon>
        <taxon>Vertebrata</taxon>
        <taxon>Euteleostomi</taxon>
        <taxon>Amphibia</taxon>
        <taxon>Batrachia</taxon>
        <taxon>Caudata</taxon>
        <taxon>Salamandroidea</taxon>
        <taxon>Salamandridae</taxon>
        <taxon>Pleurodelinae</taxon>
        <taxon>Pleurodeles</taxon>
    </lineage>
</organism>
<accession>A0AAV7S511</accession>
<protein>
    <submittedName>
        <fullName evidence="2">Uncharacterized protein</fullName>
    </submittedName>
</protein>
<dbReference type="AlphaFoldDB" id="A0AAV7S511"/>
<gene>
    <name evidence="2" type="ORF">NDU88_011059</name>
</gene>
<name>A0AAV7S511_PLEWA</name>
<evidence type="ECO:0000256" key="1">
    <source>
        <dbReference type="SAM" id="MobiDB-lite"/>
    </source>
</evidence>
<feature type="region of interest" description="Disordered" evidence="1">
    <location>
        <begin position="80"/>
        <end position="116"/>
    </location>
</feature>
<comment type="caution">
    <text evidence="2">The sequence shown here is derived from an EMBL/GenBank/DDBJ whole genome shotgun (WGS) entry which is preliminary data.</text>
</comment>
<reference evidence="2" key="1">
    <citation type="journal article" date="2022" name="bioRxiv">
        <title>Sequencing and chromosome-scale assembly of the giantPleurodeles waltlgenome.</title>
        <authorList>
            <person name="Brown T."/>
            <person name="Elewa A."/>
            <person name="Iarovenko S."/>
            <person name="Subramanian E."/>
            <person name="Araus A.J."/>
            <person name="Petzold A."/>
            <person name="Susuki M."/>
            <person name="Suzuki K.-i.T."/>
            <person name="Hayashi T."/>
            <person name="Toyoda A."/>
            <person name="Oliveira C."/>
            <person name="Osipova E."/>
            <person name="Leigh N.D."/>
            <person name="Simon A."/>
            <person name="Yun M.H."/>
        </authorList>
    </citation>
    <scope>NUCLEOTIDE SEQUENCE</scope>
    <source>
        <strain evidence="2">20211129_DDA</strain>
        <tissue evidence="2">Liver</tissue>
    </source>
</reference>
<sequence length="116" mass="12197">MQGPATLLSSVDALVTAEKGPGSPSFTGSPRFHCHEGRAVLPVSLTVLRSPLLRAFLFSSAGSGPLLLAPGGPREASISALRGASRPQPTARHASRLPESPARSRGLRARRWLRVP</sequence>
<keyword evidence="3" id="KW-1185">Reference proteome</keyword>